<feature type="compositionally biased region" description="Basic residues" evidence="1">
    <location>
        <begin position="29"/>
        <end position="38"/>
    </location>
</feature>
<evidence type="ECO:0000313" key="3">
    <source>
        <dbReference type="Proteomes" id="UP000559809"/>
    </source>
</evidence>
<dbReference type="RefSeq" id="WP_184157628.1">
    <property type="nucleotide sequence ID" value="NZ_JACCEM010000010.1"/>
</dbReference>
<dbReference type="EMBL" id="JACCEM010000010">
    <property type="protein sequence ID" value="NYT51296.1"/>
    <property type="molecule type" value="Genomic_DNA"/>
</dbReference>
<evidence type="ECO:0000256" key="1">
    <source>
        <dbReference type="SAM" id="MobiDB-lite"/>
    </source>
</evidence>
<dbReference type="Proteomes" id="UP000559809">
    <property type="component" value="Unassembled WGS sequence"/>
</dbReference>
<proteinExistence type="predicted"/>
<keyword evidence="3" id="KW-1185">Reference proteome</keyword>
<dbReference type="AlphaFoldDB" id="A0A853G9A4"/>
<name>A0A853G9A4_9BURK</name>
<organism evidence="2 3">
    <name type="scientific">Parapusillimonas granuli</name>
    <dbReference type="NCBI Taxonomy" id="380911"/>
    <lineage>
        <taxon>Bacteria</taxon>
        <taxon>Pseudomonadati</taxon>
        <taxon>Pseudomonadota</taxon>
        <taxon>Betaproteobacteria</taxon>
        <taxon>Burkholderiales</taxon>
        <taxon>Alcaligenaceae</taxon>
        <taxon>Parapusillimonas</taxon>
    </lineage>
</organism>
<gene>
    <name evidence="2" type="ORF">H0A72_18440</name>
</gene>
<evidence type="ECO:0000313" key="2">
    <source>
        <dbReference type="EMBL" id="NYT51296.1"/>
    </source>
</evidence>
<feature type="compositionally biased region" description="Basic and acidic residues" evidence="1">
    <location>
        <begin position="39"/>
        <end position="49"/>
    </location>
</feature>
<accession>A0A853G9A4</accession>
<sequence length="49" mass="5502">MMLSSVQGGIARNPEGMAQRRFQGSKTASGRKRRPRRRAALENKNDMAQ</sequence>
<protein>
    <submittedName>
        <fullName evidence="2">Uncharacterized protein</fullName>
    </submittedName>
</protein>
<reference evidence="2 3" key="1">
    <citation type="submission" date="2020-07" db="EMBL/GenBank/DDBJ databases">
        <title>Taxonomic revisions and descriptions of new bacterial species based on genomic comparisons in the high-G+C-content subgroup of the family Alcaligenaceae.</title>
        <authorList>
            <person name="Szabo A."/>
            <person name="Felfoldi T."/>
        </authorList>
    </citation>
    <scope>NUCLEOTIDE SEQUENCE [LARGE SCALE GENOMIC DNA]</scope>
    <source>
        <strain evidence="2 3">LMG 24012</strain>
    </source>
</reference>
<comment type="caution">
    <text evidence="2">The sequence shown here is derived from an EMBL/GenBank/DDBJ whole genome shotgun (WGS) entry which is preliminary data.</text>
</comment>
<feature type="region of interest" description="Disordered" evidence="1">
    <location>
        <begin position="1"/>
        <end position="49"/>
    </location>
</feature>